<organism evidence="2 3">
    <name type="scientific">Morchella conica CCBAS932</name>
    <dbReference type="NCBI Taxonomy" id="1392247"/>
    <lineage>
        <taxon>Eukaryota</taxon>
        <taxon>Fungi</taxon>
        <taxon>Dikarya</taxon>
        <taxon>Ascomycota</taxon>
        <taxon>Pezizomycotina</taxon>
        <taxon>Pezizomycetes</taxon>
        <taxon>Pezizales</taxon>
        <taxon>Morchellaceae</taxon>
        <taxon>Morchella</taxon>
    </lineage>
</organism>
<gene>
    <name evidence="2" type="ORF">P167DRAFT_546705</name>
</gene>
<reference evidence="2 3" key="1">
    <citation type="journal article" date="2018" name="Nat. Ecol. Evol.">
        <title>Pezizomycetes genomes reveal the molecular basis of ectomycorrhizal truffle lifestyle.</title>
        <authorList>
            <person name="Murat C."/>
            <person name="Payen T."/>
            <person name="Noel B."/>
            <person name="Kuo A."/>
            <person name="Morin E."/>
            <person name="Chen J."/>
            <person name="Kohler A."/>
            <person name="Krizsan K."/>
            <person name="Balestrini R."/>
            <person name="Da Silva C."/>
            <person name="Montanini B."/>
            <person name="Hainaut M."/>
            <person name="Levati E."/>
            <person name="Barry K.W."/>
            <person name="Belfiori B."/>
            <person name="Cichocki N."/>
            <person name="Clum A."/>
            <person name="Dockter R.B."/>
            <person name="Fauchery L."/>
            <person name="Guy J."/>
            <person name="Iotti M."/>
            <person name="Le Tacon F."/>
            <person name="Lindquist E.A."/>
            <person name="Lipzen A."/>
            <person name="Malagnac F."/>
            <person name="Mello A."/>
            <person name="Molinier V."/>
            <person name="Miyauchi S."/>
            <person name="Poulain J."/>
            <person name="Riccioni C."/>
            <person name="Rubini A."/>
            <person name="Sitrit Y."/>
            <person name="Splivallo R."/>
            <person name="Traeger S."/>
            <person name="Wang M."/>
            <person name="Zifcakova L."/>
            <person name="Wipf D."/>
            <person name="Zambonelli A."/>
            <person name="Paolocci F."/>
            <person name="Nowrousian M."/>
            <person name="Ottonello S."/>
            <person name="Baldrian P."/>
            <person name="Spatafora J.W."/>
            <person name="Henrissat B."/>
            <person name="Nagy L.G."/>
            <person name="Aury J.M."/>
            <person name="Wincker P."/>
            <person name="Grigoriev I.V."/>
            <person name="Bonfante P."/>
            <person name="Martin F.M."/>
        </authorList>
    </citation>
    <scope>NUCLEOTIDE SEQUENCE [LARGE SCALE GENOMIC DNA]</scope>
    <source>
        <strain evidence="2 3">CCBAS932</strain>
    </source>
</reference>
<accession>A0A3N4KNV4</accession>
<dbReference type="AlphaFoldDB" id="A0A3N4KNV4"/>
<proteinExistence type="predicted"/>
<evidence type="ECO:0000256" key="1">
    <source>
        <dbReference type="SAM" id="MobiDB-lite"/>
    </source>
</evidence>
<feature type="region of interest" description="Disordered" evidence="1">
    <location>
        <begin position="515"/>
        <end position="540"/>
    </location>
</feature>
<feature type="compositionally biased region" description="Low complexity" evidence="1">
    <location>
        <begin position="206"/>
        <end position="217"/>
    </location>
</feature>
<feature type="compositionally biased region" description="Polar residues" evidence="1">
    <location>
        <begin position="218"/>
        <end position="229"/>
    </location>
</feature>
<name>A0A3N4KNV4_9PEZI</name>
<dbReference type="Proteomes" id="UP000277580">
    <property type="component" value="Unassembled WGS sequence"/>
</dbReference>
<dbReference type="OrthoDB" id="5361505at2759"/>
<protein>
    <submittedName>
        <fullName evidence="2">Uncharacterized protein</fullName>
    </submittedName>
</protein>
<dbReference type="InParanoid" id="A0A3N4KNV4"/>
<sequence>MPLGRKIKSALLRLPCGHGGSKFKKDDSGLIAPRMRSPPTRTGASESVIAPALLVAPQARESRSSREDTLISRAAGAGAGAGVGIGTGMGLMGVGADTIRVAEGEGGEETKQEPTFIADNDQNPHIPRDSGYEPGPAEPVRSGTIFNNPGHIHITDYGNPSEAVSPTLIEPEPLRTHEQTLDTVAADENRNSPPQLRNELCRNSSDDSQSSDYSNHSITQSLNPNSRPTSKVYYGQRYDGDLRKQRFPPKSTTAPPETAGPSRPLPRPPLGVVPSFINTQNVDTGPKVESLINEPAREYNGISASETRGGQENEYVYSRAGAKAQEITLEEEQRYRNPGRETSAETTSIHQETLDRPAVIHTVIRPVENEEITTVITREIHHTEIHPIVQPIVDIERLPKKHYLETPNGNFVEITAEEAERQGWEEVWRGDLVPDERNESSFMVRDTGEAKNEEVQRRMPALELEQRNKATPRTVNISHTYEEGVYEPYGNGDIMGDNGRKASMPLPLEFGVRTGSSERVKTPHGPESYTERNVLVGPAY</sequence>
<feature type="region of interest" description="Disordered" evidence="1">
    <location>
        <begin position="117"/>
        <end position="166"/>
    </location>
</feature>
<feature type="region of interest" description="Disordered" evidence="1">
    <location>
        <begin position="183"/>
        <end position="269"/>
    </location>
</feature>
<evidence type="ECO:0000313" key="3">
    <source>
        <dbReference type="Proteomes" id="UP000277580"/>
    </source>
</evidence>
<evidence type="ECO:0000313" key="2">
    <source>
        <dbReference type="EMBL" id="RPB11089.1"/>
    </source>
</evidence>
<dbReference type="EMBL" id="ML119138">
    <property type="protein sequence ID" value="RPB11089.1"/>
    <property type="molecule type" value="Genomic_DNA"/>
</dbReference>
<keyword evidence="3" id="KW-1185">Reference proteome</keyword>
<feature type="region of interest" description="Disordered" evidence="1">
    <location>
        <begin position="22"/>
        <end position="48"/>
    </location>
</feature>